<evidence type="ECO:0000313" key="1">
    <source>
        <dbReference type="EMBL" id="AJD91170.1"/>
    </source>
</evidence>
<dbReference type="Proteomes" id="UP000031449">
    <property type="component" value="Chromosome"/>
</dbReference>
<proteinExistence type="predicted"/>
<dbReference type="GO" id="GO:0005524">
    <property type="term" value="F:ATP binding"/>
    <property type="evidence" value="ECO:0007669"/>
    <property type="project" value="UniProtKB-KW"/>
</dbReference>
<dbReference type="KEGG" id="jeo:JMA_18530"/>
<dbReference type="PANTHER" id="PTHR42855">
    <property type="entry name" value="ABC TRANSPORTER ATP-BINDING SUBUNIT"/>
    <property type="match status" value="1"/>
</dbReference>
<dbReference type="InterPro" id="IPR051309">
    <property type="entry name" value="ABCF_ATPase"/>
</dbReference>
<organism evidence="1 2">
    <name type="scientific">Jeotgalibacillus malaysiensis</name>
    <dbReference type="NCBI Taxonomy" id="1508404"/>
    <lineage>
        <taxon>Bacteria</taxon>
        <taxon>Bacillati</taxon>
        <taxon>Bacillota</taxon>
        <taxon>Bacilli</taxon>
        <taxon>Bacillales</taxon>
        <taxon>Caryophanaceae</taxon>
        <taxon>Jeotgalibacillus</taxon>
    </lineage>
</organism>
<dbReference type="InterPro" id="IPR027417">
    <property type="entry name" value="P-loop_NTPase"/>
</dbReference>
<keyword evidence="1" id="KW-0547">Nucleotide-binding</keyword>
<dbReference type="BioCyc" id="JESP1508404:G14D9-11108-MONOMER"/>
<keyword evidence="1" id="KW-0067">ATP-binding</keyword>
<accession>A0A0B5ALM9</accession>
<protein>
    <submittedName>
        <fullName evidence="1">Heme ABC transporter ATP-binding protein</fullName>
    </submittedName>
</protein>
<evidence type="ECO:0000313" key="2">
    <source>
        <dbReference type="Proteomes" id="UP000031449"/>
    </source>
</evidence>
<dbReference type="HOGENOM" id="CLU_000604_89_1_9"/>
<gene>
    <name evidence="1" type="ORF">JMA_18530</name>
</gene>
<dbReference type="PANTHER" id="PTHR42855:SF2">
    <property type="entry name" value="DRUG RESISTANCE ABC TRANSPORTER,ATP-BINDING PROTEIN"/>
    <property type="match status" value="1"/>
</dbReference>
<dbReference type="SUPFAM" id="SSF52540">
    <property type="entry name" value="P-loop containing nucleoside triphosphate hydrolases"/>
    <property type="match status" value="1"/>
</dbReference>
<dbReference type="AlphaFoldDB" id="A0A0B5ALM9"/>
<dbReference type="EMBL" id="CP009416">
    <property type="protein sequence ID" value="AJD91170.1"/>
    <property type="molecule type" value="Genomic_DNA"/>
</dbReference>
<dbReference type="Gene3D" id="3.40.50.300">
    <property type="entry name" value="P-loop containing nucleotide triphosphate hydrolases"/>
    <property type="match status" value="1"/>
</dbReference>
<reference evidence="1 2" key="1">
    <citation type="submission" date="2014-08" db="EMBL/GenBank/DDBJ databases">
        <title>Complete genome of a marine bacteria Jeotgalibacillus malaysiensis.</title>
        <authorList>
            <person name="Yaakop A.S."/>
            <person name="Chan K.-G."/>
            <person name="Goh K.M."/>
        </authorList>
    </citation>
    <scope>NUCLEOTIDE SEQUENCE [LARGE SCALE GENOMIC DNA]</scope>
    <source>
        <strain evidence="1 2">D5</strain>
    </source>
</reference>
<keyword evidence="2" id="KW-1185">Reference proteome</keyword>
<sequence length="82" mass="9436">MMLKKANVLLLDEPTNHLDLESITALNNGLINYKGAMIFTSHDHQFVQTIANRIIDITDGKITDKQLTYDEFLEWNKERVSS</sequence>
<dbReference type="STRING" id="1508404.JMA_18530"/>
<name>A0A0B5ALM9_9BACL</name>